<accession>A0ABY7CF47</accession>
<sequence>MLRYLFPRGKNDPCPEITLRLKVKIHRYEAARARLAVAGVGDQARYAFWCRGSGSPAKERSVMCKLVEVKRPAAASPSKPSPPAGELMVLVRTCSGWMDLNGYLRNFLNAS</sequence>
<organism evidence="1 2">
    <name type="scientific">Puccinia triticina</name>
    <dbReference type="NCBI Taxonomy" id="208348"/>
    <lineage>
        <taxon>Eukaryota</taxon>
        <taxon>Fungi</taxon>
        <taxon>Dikarya</taxon>
        <taxon>Basidiomycota</taxon>
        <taxon>Pucciniomycotina</taxon>
        <taxon>Pucciniomycetes</taxon>
        <taxon>Pucciniales</taxon>
        <taxon>Pucciniaceae</taxon>
        <taxon>Puccinia</taxon>
    </lineage>
</organism>
<dbReference type="GeneID" id="77806746"/>
<protein>
    <submittedName>
        <fullName evidence="1">Uncharacterized protein</fullName>
    </submittedName>
</protein>
<name>A0ABY7CF47_9BASI</name>
<dbReference type="Proteomes" id="UP001164743">
    <property type="component" value="Chromosome 1A"/>
</dbReference>
<evidence type="ECO:0000313" key="2">
    <source>
        <dbReference type="Proteomes" id="UP001164743"/>
    </source>
</evidence>
<evidence type="ECO:0000313" key="1">
    <source>
        <dbReference type="EMBL" id="WAQ81447.1"/>
    </source>
</evidence>
<dbReference type="EMBL" id="CP110421">
    <property type="protein sequence ID" value="WAQ81447.1"/>
    <property type="molecule type" value="Genomic_DNA"/>
</dbReference>
<gene>
    <name evidence="1" type="ORF">PtA15_1A788</name>
</gene>
<dbReference type="RefSeq" id="XP_053017002.1">
    <property type="nucleotide sequence ID" value="XM_053165851.1"/>
</dbReference>
<reference evidence="1" key="1">
    <citation type="submission" date="2022-10" db="EMBL/GenBank/DDBJ databases">
        <title>Puccinia triticina Genome sequencing and assembly.</title>
        <authorList>
            <person name="Li C."/>
        </authorList>
    </citation>
    <scope>NUCLEOTIDE SEQUENCE</scope>
    <source>
        <strain evidence="1">Pt15</strain>
    </source>
</reference>
<keyword evidence="2" id="KW-1185">Reference proteome</keyword>
<proteinExistence type="predicted"/>